<dbReference type="InterPro" id="IPR029058">
    <property type="entry name" value="AB_hydrolase_fold"/>
</dbReference>
<dbReference type="AlphaFoldDB" id="A0A1F8A873"/>
<dbReference type="RefSeq" id="XP_022391631.1">
    <property type="nucleotide sequence ID" value="XM_022529896.1"/>
</dbReference>
<evidence type="ECO:0000259" key="4">
    <source>
        <dbReference type="Pfam" id="PF00135"/>
    </source>
</evidence>
<dbReference type="GO" id="GO:0052689">
    <property type="term" value="F:carboxylic ester hydrolase activity"/>
    <property type="evidence" value="ECO:0007669"/>
    <property type="project" value="TreeGrafter"/>
</dbReference>
<dbReference type="Proteomes" id="UP000179179">
    <property type="component" value="Unassembled WGS sequence"/>
</dbReference>
<sequence>MAILIPIVLLGLCGPAVARSVDGPVVQTSNGEIIGHRSHEYPNMVEYLGIPYAAPPIRKLRFEPPQPYKGGSQYNASHYVSLSSLWFSMPHSPLPIDIDQYAMQGFDCPYAVGSTINYPRKTPQFDNIMSAFTSSNNNSHSEDCLTLNVWSKRTHSYTLKPVLVHFHGGRWTSGTTNTPFYHGANFAYAEDIVVVTATYRMNIFGFPGIPGKQSNLGLLDQRKAVEWVRDNIQAFGGDPNRIVMSGQSCGGGAADYWAYSYRDDPVVAGLISHSGTADSFPVNSPEVSTQHWEELISLMGCKSGDVLGCMKRQSTTALLAASGKIKPPAASSAARTQPAFQPTVDNMTVFSDYGLLARTGSFAHLPYLAGHNHNEAGFYKISAWAKGSTLPESEWQAFNKETFTCPTDDAVMARIRVGVPAWRFRYFADWNNTRLYPTSGAYHGVELNMIFGNSQVVTNIYESAHQVKLQRKMQHAWAAFVADPHHGLEKLGWPRFSLNGTTLIALGEENKYGARFVDPRLYNVGCWNDTA</sequence>
<feature type="signal peptide" evidence="3">
    <location>
        <begin position="1"/>
        <end position="18"/>
    </location>
</feature>
<protein>
    <submittedName>
        <fullName evidence="5">Cholinesterase</fullName>
    </submittedName>
</protein>
<feature type="chain" id="PRO_5009534565" evidence="3">
    <location>
        <begin position="19"/>
        <end position="531"/>
    </location>
</feature>
<dbReference type="SUPFAM" id="SSF53474">
    <property type="entry name" value="alpha/beta-Hydrolases"/>
    <property type="match status" value="1"/>
</dbReference>
<organism evidence="5 6">
    <name type="scientific">Aspergillus bombycis</name>
    <dbReference type="NCBI Taxonomy" id="109264"/>
    <lineage>
        <taxon>Eukaryota</taxon>
        <taxon>Fungi</taxon>
        <taxon>Dikarya</taxon>
        <taxon>Ascomycota</taxon>
        <taxon>Pezizomycotina</taxon>
        <taxon>Eurotiomycetes</taxon>
        <taxon>Eurotiomycetidae</taxon>
        <taxon>Eurotiales</taxon>
        <taxon>Aspergillaceae</taxon>
        <taxon>Aspergillus</taxon>
    </lineage>
</organism>
<keyword evidence="3" id="KW-0732">Signal</keyword>
<dbReference type="OrthoDB" id="408631at2759"/>
<feature type="domain" description="Carboxylesterase type B" evidence="4">
    <location>
        <begin position="23"/>
        <end position="69"/>
    </location>
</feature>
<dbReference type="PANTHER" id="PTHR43918:SF4">
    <property type="entry name" value="CARBOXYLIC ESTER HYDROLASE"/>
    <property type="match status" value="1"/>
</dbReference>
<reference evidence="5 6" key="1">
    <citation type="journal article" date="2016" name="Genome Biol. Evol.">
        <title>Draft genome sequence of an aflatoxigenic Aspergillus species, A. bombycis.</title>
        <authorList>
            <person name="Moore G.G."/>
            <person name="Mack B.M."/>
            <person name="Beltz S.B."/>
            <person name="Gilbert M.K."/>
        </authorList>
    </citation>
    <scope>NUCLEOTIDE SEQUENCE [LARGE SCALE GENOMIC DNA]</scope>
    <source>
        <strain evidence="6">NRRL 26010</strain>
    </source>
</reference>
<dbReference type="STRING" id="109264.A0A1F8A873"/>
<dbReference type="EMBL" id="LYCR01000019">
    <property type="protein sequence ID" value="OGM47914.1"/>
    <property type="molecule type" value="Genomic_DNA"/>
</dbReference>
<evidence type="ECO:0000313" key="6">
    <source>
        <dbReference type="Proteomes" id="UP000179179"/>
    </source>
</evidence>
<proteinExistence type="inferred from homology"/>
<evidence type="ECO:0000256" key="2">
    <source>
        <dbReference type="ARBA" id="ARBA00022801"/>
    </source>
</evidence>
<feature type="domain" description="Carboxylesterase type B" evidence="4">
    <location>
        <begin position="396"/>
        <end position="511"/>
    </location>
</feature>
<comment type="similarity">
    <text evidence="1">Belongs to the type-B carboxylesterase/lipase family.</text>
</comment>
<name>A0A1F8A873_9EURO</name>
<gene>
    <name evidence="5" type="ORF">ABOM_002766</name>
</gene>
<keyword evidence="2" id="KW-0378">Hydrolase</keyword>
<keyword evidence="6" id="KW-1185">Reference proteome</keyword>
<accession>A0A1F8A873</accession>
<comment type="caution">
    <text evidence="5">The sequence shown here is derived from an EMBL/GenBank/DDBJ whole genome shotgun (WGS) entry which is preliminary data.</text>
</comment>
<dbReference type="Gene3D" id="3.40.50.1820">
    <property type="entry name" value="alpha/beta hydrolase"/>
    <property type="match status" value="2"/>
</dbReference>
<evidence type="ECO:0000256" key="3">
    <source>
        <dbReference type="SAM" id="SignalP"/>
    </source>
</evidence>
<feature type="domain" description="Carboxylesterase type B" evidence="4">
    <location>
        <begin position="116"/>
        <end position="384"/>
    </location>
</feature>
<evidence type="ECO:0000313" key="5">
    <source>
        <dbReference type="EMBL" id="OGM47914.1"/>
    </source>
</evidence>
<dbReference type="Pfam" id="PF00135">
    <property type="entry name" value="COesterase"/>
    <property type="match status" value="3"/>
</dbReference>
<evidence type="ECO:0000256" key="1">
    <source>
        <dbReference type="ARBA" id="ARBA00005964"/>
    </source>
</evidence>
<dbReference type="InterPro" id="IPR050654">
    <property type="entry name" value="AChE-related_enzymes"/>
</dbReference>
<dbReference type="InterPro" id="IPR002018">
    <property type="entry name" value="CarbesteraseB"/>
</dbReference>
<dbReference type="GeneID" id="34446156"/>
<dbReference type="PANTHER" id="PTHR43918">
    <property type="entry name" value="ACETYLCHOLINESTERASE"/>
    <property type="match status" value="1"/>
</dbReference>